<organism evidence="1 2">
    <name type="scientific">Neomoorella stamsii</name>
    <dbReference type="NCBI Taxonomy" id="1266720"/>
    <lineage>
        <taxon>Bacteria</taxon>
        <taxon>Bacillati</taxon>
        <taxon>Bacillota</taxon>
        <taxon>Clostridia</taxon>
        <taxon>Neomoorellales</taxon>
        <taxon>Neomoorellaceae</taxon>
        <taxon>Neomoorella</taxon>
    </lineage>
</organism>
<proteinExistence type="predicted"/>
<dbReference type="AlphaFoldDB" id="A0A9X7P6N8"/>
<evidence type="ECO:0000313" key="1">
    <source>
        <dbReference type="EMBL" id="PRR73689.1"/>
    </source>
</evidence>
<accession>A0A9X7P6N8</accession>
<keyword evidence="2" id="KW-1185">Reference proteome</keyword>
<reference evidence="1 2" key="1">
    <citation type="submission" date="2018-03" db="EMBL/GenBank/DDBJ databases">
        <title>Genome sequence of Moorella stamsii DSM 26217.</title>
        <authorList>
            <person name="Poehlein A."/>
            <person name="Daniel R."/>
        </authorList>
    </citation>
    <scope>NUCLEOTIDE SEQUENCE [LARGE SCALE GENOMIC DNA]</scope>
    <source>
        <strain evidence="2">DSM 26217</strain>
    </source>
</reference>
<dbReference type="EMBL" id="PVXL01000038">
    <property type="protein sequence ID" value="PRR73689.1"/>
    <property type="molecule type" value="Genomic_DNA"/>
</dbReference>
<evidence type="ECO:0000313" key="2">
    <source>
        <dbReference type="Proteomes" id="UP000239430"/>
    </source>
</evidence>
<name>A0A9X7P6N8_9FIRM</name>
<gene>
    <name evidence="1" type="ORF">MOST_12450</name>
</gene>
<dbReference type="Proteomes" id="UP000239430">
    <property type="component" value="Unassembled WGS sequence"/>
</dbReference>
<comment type="caution">
    <text evidence="1">The sequence shown here is derived from an EMBL/GenBank/DDBJ whole genome shotgun (WGS) entry which is preliminary data.</text>
</comment>
<sequence length="94" mass="10089">MLLLPGQELVKGIERHKLDARLGKNLFPGYNLEGFFHHAPGAVVPVVVGAAQEGILFPQQAKVHAPGVNGQAFQACSVAGYRLAQAIFHFVEEA</sequence>
<protein>
    <submittedName>
        <fullName evidence="1">Uncharacterized protein</fullName>
    </submittedName>
</protein>